<name>A0A4P9Y5Q9_9FUNG</name>
<evidence type="ECO:0000256" key="1">
    <source>
        <dbReference type="ARBA" id="ARBA00004514"/>
    </source>
</evidence>
<evidence type="ECO:0000313" key="12">
    <source>
        <dbReference type="Proteomes" id="UP000267251"/>
    </source>
</evidence>
<dbReference type="SUPFAM" id="SSF100950">
    <property type="entry name" value="NagB/RpiA/CoA transferase-like"/>
    <property type="match status" value="1"/>
</dbReference>
<evidence type="ECO:0000256" key="3">
    <source>
        <dbReference type="ARBA" id="ARBA00022490"/>
    </source>
</evidence>
<dbReference type="OrthoDB" id="10249309at2759"/>
<dbReference type="AlphaFoldDB" id="A0A4P9Y5Q9"/>
<dbReference type="InterPro" id="IPR042529">
    <property type="entry name" value="IF_2B-like_C"/>
</dbReference>
<evidence type="ECO:0000256" key="7">
    <source>
        <dbReference type="ARBA" id="ARBA00044236"/>
    </source>
</evidence>
<sequence length="323" mass="34751">MPTQQGDTTYEETVTHFRDLVSTRSLPFPVAAFASLLEHARRSQALTISELTHSLSEASTHLRLAVSGSWPLEAGCMLFKRFFATVTANSVDLEMGRRDLLRRGDQYVATACTARETIAGLAANFIKDDTTILLHSYSRVILALLEEALRKGKRFSVLVAEASPTCSGKETAKVLKSMGVTVRLIPDAAVAALIHMVDAVWLGAEAVAENGGLVSQVGTRQLAVVAKEASKPLFAAVESYKFVRKLPLGQADLPVDAPTALQAQGESPGNEASKDTQPDGEEDIEWIKPAIDFTPPELVTLLVTDLGVMAPSAVGDELFRIYG</sequence>
<reference evidence="12" key="1">
    <citation type="journal article" date="2018" name="Nat. Microbiol.">
        <title>Leveraging single-cell genomics to expand the fungal tree of life.</title>
        <authorList>
            <person name="Ahrendt S.R."/>
            <person name="Quandt C.A."/>
            <person name="Ciobanu D."/>
            <person name="Clum A."/>
            <person name="Salamov A."/>
            <person name="Andreopoulos B."/>
            <person name="Cheng J.F."/>
            <person name="Woyke T."/>
            <person name="Pelin A."/>
            <person name="Henrissat B."/>
            <person name="Reynolds N.K."/>
            <person name="Benny G.L."/>
            <person name="Smith M.E."/>
            <person name="James T.Y."/>
            <person name="Grigoriev I.V."/>
        </authorList>
    </citation>
    <scope>NUCLEOTIDE SEQUENCE [LARGE SCALE GENOMIC DNA]</scope>
</reference>
<keyword evidence="3" id="KW-0963">Cytoplasm</keyword>
<proteinExistence type="inferred from homology"/>
<dbReference type="InterPro" id="IPR037171">
    <property type="entry name" value="NagB/RpiA_transferase-like"/>
</dbReference>
<gene>
    <name evidence="11" type="ORF">BJ684DRAFT_22874</name>
</gene>
<dbReference type="GO" id="GO:0005085">
    <property type="term" value="F:guanyl-nucleotide exchange factor activity"/>
    <property type="evidence" value="ECO:0007669"/>
    <property type="project" value="TreeGrafter"/>
</dbReference>
<dbReference type="Gene3D" id="3.40.50.10470">
    <property type="entry name" value="Translation initiation factor eif-2b, domain 2"/>
    <property type="match status" value="1"/>
</dbReference>
<comment type="subcellular location">
    <subcellularLocation>
        <location evidence="1">Cytoplasm</location>
        <location evidence="1">Cytosol</location>
    </subcellularLocation>
</comment>
<dbReference type="GO" id="GO:0005829">
    <property type="term" value="C:cytosol"/>
    <property type="evidence" value="ECO:0007669"/>
    <property type="project" value="UniProtKB-SubCell"/>
</dbReference>
<dbReference type="InterPro" id="IPR000649">
    <property type="entry name" value="IF-2B-related"/>
</dbReference>
<keyword evidence="12" id="KW-1185">Reference proteome</keyword>
<dbReference type="GO" id="GO:0005851">
    <property type="term" value="C:eukaryotic translation initiation factor 2B complex"/>
    <property type="evidence" value="ECO:0007669"/>
    <property type="project" value="TreeGrafter"/>
</dbReference>
<evidence type="ECO:0000256" key="10">
    <source>
        <dbReference type="SAM" id="MobiDB-lite"/>
    </source>
</evidence>
<comment type="similarity">
    <text evidence="2 9">Belongs to the eIF-2B alpha/beta/delta subunits family.</text>
</comment>
<dbReference type="EMBL" id="KZ988098">
    <property type="protein sequence ID" value="RKP13140.1"/>
    <property type="molecule type" value="Genomic_DNA"/>
</dbReference>
<evidence type="ECO:0000256" key="8">
    <source>
        <dbReference type="ARBA" id="ARBA00046432"/>
    </source>
</evidence>
<keyword evidence="4 11" id="KW-0396">Initiation factor</keyword>
<comment type="subunit">
    <text evidence="8">Component of the translation initiation factor 2B (eIF2B) complex which is a heterodecamer of two sets of five different subunits: alpha, beta, gamma, delta and epsilon. Subunits alpha, beta and delta comprise a regulatory subcomplex and subunits epsilon and gamma comprise a catalytic subcomplex. Within the complex, the hexameric regulatory complex resides at the center, with the two heterodimeric catalytic subcomplexes bound on opposite sides.</text>
</comment>
<evidence type="ECO:0000256" key="9">
    <source>
        <dbReference type="RuleBase" id="RU003814"/>
    </source>
</evidence>
<evidence type="ECO:0000256" key="2">
    <source>
        <dbReference type="ARBA" id="ARBA00007251"/>
    </source>
</evidence>
<evidence type="ECO:0000256" key="5">
    <source>
        <dbReference type="ARBA" id="ARBA00022917"/>
    </source>
</evidence>
<evidence type="ECO:0000256" key="6">
    <source>
        <dbReference type="ARBA" id="ARBA00044208"/>
    </source>
</evidence>
<evidence type="ECO:0000256" key="4">
    <source>
        <dbReference type="ARBA" id="ARBA00022540"/>
    </source>
</evidence>
<evidence type="ECO:0000313" key="11">
    <source>
        <dbReference type="EMBL" id="RKP13140.1"/>
    </source>
</evidence>
<dbReference type="Gene3D" id="1.20.120.1070">
    <property type="entry name" value="Translation initiation factor eIF-2B, N-terminal domain"/>
    <property type="match status" value="1"/>
</dbReference>
<dbReference type="Proteomes" id="UP000267251">
    <property type="component" value="Unassembled WGS sequence"/>
</dbReference>
<protein>
    <recommendedName>
        <fullName evidence="6">Translation initiation factor eIF2B subunit alpha</fullName>
    </recommendedName>
    <alternativeName>
        <fullName evidence="7">eIF2B GDP-GTP exchange factor subunit alpha</fullName>
    </alternativeName>
</protein>
<dbReference type="InterPro" id="IPR051501">
    <property type="entry name" value="eIF2B_alpha/beta/delta"/>
</dbReference>
<organism evidence="11 12">
    <name type="scientific">Piptocephalis cylindrospora</name>
    <dbReference type="NCBI Taxonomy" id="1907219"/>
    <lineage>
        <taxon>Eukaryota</taxon>
        <taxon>Fungi</taxon>
        <taxon>Fungi incertae sedis</taxon>
        <taxon>Zoopagomycota</taxon>
        <taxon>Zoopagomycotina</taxon>
        <taxon>Zoopagomycetes</taxon>
        <taxon>Zoopagales</taxon>
        <taxon>Piptocephalidaceae</taxon>
        <taxon>Piptocephalis</taxon>
    </lineage>
</organism>
<dbReference type="PANTHER" id="PTHR45860">
    <property type="entry name" value="TRANSLATION INITIATION FACTOR EIF-2B SUBUNIT ALPHA"/>
    <property type="match status" value="1"/>
</dbReference>
<keyword evidence="5" id="KW-0648">Protein biosynthesis</keyword>
<dbReference type="GO" id="GO:0003743">
    <property type="term" value="F:translation initiation factor activity"/>
    <property type="evidence" value="ECO:0007669"/>
    <property type="project" value="UniProtKB-KW"/>
</dbReference>
<dbReference type="InterPro" id="IPR042528">
    <property type="entry name" value="elF-2B_alpha_N"/>
</dbReference>
<dbReference type="Pfam" id="PF01008">
    <property type="entry name" value="IF-2B"/>
    <property type="match status" value="1"/>
</dbReference>
<accession>A0A4P9Y5Q9</accession>
<dbReference type="PANTHER" id="PTHR45860:SF1">
    <property type="entry name" value="TRANSLATION INITIATION FACTOR EIF-2B SUBUNIT ALPHA"/>
    <property type="match status" value="1"/>
</dbReference>
<feature type="region of interest" description="Disordered" evidence="10">
    <location>
        <begin position="261"/>
        <end position="280"/>
    </location>
</feature>